<organism evidence="1 2">
    <name type="scientific">Candidatus Sungbacteria bacterium RIFCSPHIGHO2_01_FULL_50_25</name>
    <dbReference type="NCBI Taxonomy" id="1802265"/>
    <lineage>
        <taxon>Bacteria</taxon>
        <taxon>Candidatus Sungiibacteriota</taxon>
    </lineage>
</organism>
<dbReference type="AlphaFoldDB" id="A0A1G2K9E2"/>
<comment type="caution">
    <text evidence="1">The sequence shown here is derived from an EMBL/GenBank/DDBJ whole genome shotgun (WGS) entry which is preliminary data.</text>
</comment>
<reference evidence="1 2" key="1">
    <citation type="journal article" date="2016" name="Nat. Commun.">
        <title>Thousands of microbial genomes shed light on interconnected biogeochemical processes in an aquifer system.</title>
        <authorList>
            <person name="Anantharaman K."/>
            <person name="Brown C.T."/>
            <person name="Hug L.A."/>
            <person name="Sharon I."/>
            <person name="Castelle C.J."/>
            <person name="Probst A.J."/>
            <person name="Thomas B.C."/>
            <person name="Singh A."/>
            <person name="Wilkins M.J."/>
            <person name="Karaoz U."/>
            <person name="Brodie E.L."/>
            <person name="Williams K.H."/>
            <person name="Hubbard S.S."/>
            <person name="Banfield J.F."/>
        </authorList>
    </citation>
    <scope>NUCLEOTIDE SEQUENCE [LARGE SCALE GENOMIC DNA]</scope>
</reference>
<evidence type="ECO:0000313" key="2">
    <source>
        <dbReference type="Proteomes" id="UP000178574"/>
    </source>
</evidence>
<protein>
    <submittedName>
        <fullName evidence="1">Uncharacterized protein</fullName>
    </submittedName>
</protein>
<name>A0A1G2K9E2_9BACT</name>
<dbReference type="EMBL" id="MHQD01000024">
    <property type="protein sequence ID" value="OGZ96005.1"/>
    <property type="molecule type" value="Genomic_DNA"/>
</dbReference>
<dbReference type="Proteomes" id="UP000178574">
    <property type="component" value="Unassembled WGS sequence"/>
</dbReference>
<proteinExistence type="predicted"/>
<sequence>MESLLLKGWTLEEATVEKGLVAWAKRVAPGEYETTDRGGIACSNSRDCDKVMRSGAQVFILRNKKGKVRALFCSVECERKKFVDALAELEKRKRRPNRAGS</sequence>
<evidence type="ECO:0000313" key="1">
    <source>
        <dbReference type="EMBL" id="OGZ96005.1"/>
    </source>
</evidence>
<accession>A0A1G2K9E2</accession>
<gene>
    <name evidence="1" type="ORF">A2847_00050</name>
</gene>